<keyword evidence="2" id="KW-0677">Repeat</keyword>
<dbReference type="InterPro" id="IPR052259">
    <property type="entry name" value="Nucleoredoxin-like"/>
</dbReference>
<dbReference type="AlphaFoldDB" id="A0A835GQE1"/>
<name>A0A835GQE1_SPOEX</name>
<feature type="domain" description="Thioredoxin-like fold" evidence="8">
    <location>
        <begin position="67"/>
        <end position="159"/>
    </location>
</feature>
<dbReference type="Pfam" id="PF13905">
    <property type="entry name" value="Thioredoxin_8"/>
    <property type="match status" value="1"/>
</dbReference>
<gene>
    <name evidence="9" type="ORF">HW555_001211</name>
</gene>
<keyword evidence="10" id="KW-1185">Reference proteome</keyword>
<proteinExistence type="predicted"/>
<dbReference type="Gene3D" id="3.40.30.10">
    <property type="entry name" value="Glutaredoxin"/>
    <property type="match status" value="1"/>
</dbReference>
<dbReference type="Proteomes" id="UP000648187">
    <property type="component" value="Unassembled WGS sequence"/>
</dbReference>
<evidence type="ECO:0000256" key="1">
    <source>
        <dbReference type="ARBA" id="ARBA00012612"/>
    </source>
</evidence>
<evidence type="ECO:0000259" key="8">
    <source>
        <dbReference type="Pfam" id="PF13905"/>
    </source>
</evidence>
<dbReference type="EC" id="1.8.1.8" evidence="1"/>
<evidence type="ECO:0000256" key="2">
    <source>
        <dbReference type="ARBA" id="ARBA00022737"/>
    </source>
</evidence>
<evidence type="ECO:0000256" key="3">
    <source>
        <dbReference type="ARBA" id="ARBA00023002"/>
    </source>
</evidence>
<reference evidence="9" key="1">
    <citation type="submission" date="2020-08" db="EMBL/GenBank/DDBJ databases">
        <title>Spodoptera exigua strain:BAW_Kor-Di-RS1 Genome sequencing and assembly.</title>
        <authorList>
            <person name="Kim J."/>
            <person name="Nam H.Y."/>
            <person name="Kwon M."/>
            <person name="Choi J.H."/>
            <person name="Cho S.R."/>
            <person name="Kim G.-H."/>
        </authorList>
    </citation>
    <scope>NUCLEOTIDE SEQUENCE</scope>
    <source>
        <strain evidence="9">BAW_Kor-Di-RS1</strain>
        <tissue evidence="9">Whole-body</tissue>
    </source>
</reference>
<comment type="caution">
    <text evidence="9">The sequence shown here is derived from an EMBL/GenBank/DDBJ whole genome shotgun (WGS) entry which is preliminary data.</text>
</comment>
<sequence>MSDNNYRTEELSINNSITTPNKHKRTKKWYGTEDPSKLPPFNWLENARIYNHSYEKVPIEGVLENTDIIILYFSMRNSYRSDNIIHKFYEFYDFARLRNLPIEVINVPMDETREDMCISYEEQADWFTLMFDDPIIITLQYRHEVSSVPHLVVTKGDGSMVSSHGILDLDEFGKNAFIAWLSQTAYTKFTKKISRDKKKNAQKLNSLNPGAGNVKKHEYITHFSKLEKLLTPPVLDIDALVERSLKAERENDKEEEAT</sequence>
<organism evidence="9 10">
    <name type="scientific">Spodoptera exigua</name>
    <name type="common">Beet armyworm</name>
    <name type="synonym">Noctua fulgens</name>
    <dbReference type="NCBI Taxonomy" id="7107"/>
    <lineage>
        <taxon>Eukaryota</taxon>
        <taxon>Metazoa</taxon>
        <taxon>Ecdysozoa</taxon>
        <taxon>Arthropoda</taxon>
        <taxon>Hexapoda</taxon>
        <taxon>Insecta</taxon>
        <taxon>Pterygota</taxon>
        <taxon>Neoptera</taxon>
        <taxon>Endopterygota</taxon>
        <taxon>Lepidoptera</taxon>
        <taxon>Glossata</taxon>
        <taxon>Ditrysia</taxon>
        <taxon>Noctuoidea</taxon>
        <taxon>Noctuidae</taxon>
        <taxon>Amphipyrinae</taxon>
        <taxon>Spodoptera</taxon>
    </lineage>
</organism>
<dbReference type="EMBL" id="JACKWZ010000009">
    <property type="protein sequence ID" value="KAF9423402.1"/>
    <property type="molecule type" value="Genomic_DNA"/>
</dbReference>
<evidence type="ECO:0000256" key="7">
    <source>
        <dbReference type="SAM" id="MobiDB-lite"/>
    </source>
</evidence>
<dbReference type="GO" id="GO:0047134">
    <property type="term" value="F:protein-disulfide reductase [NAD(P)H] activity"/>
    <property type="evidence" value="ECO:0007669"/>
    <property type="project" value="UniProtKB-EC"/>
</dbReference>
<evidence type="ECO:0000313" key="10">
    <source>
        <dbReference type="Proteomes" id="UP000648187"/>
    </source>
</evidence>
<evidence type="ECO:0000313" key="9">
    <source>
        <dbReference type="EMBL" id="KAF9423402.1"/>
    </source>
</evidence>
<comment type="catalytic activity">
    <reaction evidence="5">
        <text>[protein]-dithiol + NAD(+) = [protein]-disulfide + NADH + H(+)</text>
        <dbReference type="Rhea" id="RHEA:18749"/>
        <dbReference type="Rhea" id="RHEA-COMP:10593"/>
        <dbReference type="Rhea" id="RHEA-COMP:10594"/>
        <dbReference type="ChEBI" id="CHEBI:15378"/>
        <dbReference type="ChEBI" id="CHEBI:29950"/>
        <dbReference type="ChEBI" id="CHEBI:50058"/>
        <dbReference type="ChEBI" id="CHEBI:57540"/>
        <dbReference type="ChEBI" id="CHEBI:57945"/>
        <dbReference type="EC" id="1.8.1.8"/>
    </reaction>
</comment>
<dbReference type="PANTHER" id="PTHR13871:SF96">
    <property type="entry name" value="THIOREDOXIN DOMAIN-CONTAINING PROTEIN"/>
    <property type="match status" value="1"/>
</dbReference>
<keyword evidence="3" id="KW-0560">Oxidoreductase</keyword>
<protein>
    <recommendedName>
        <fullName evidence="1">protein-disulfide reductase</fullName>
        <ecNumber evidence="1">1.8.1.8</ecNumber>
    </recommendedName>
</protein>
<evidence type="ECO:0000256" key="4">
    <source>
        <dbReference type="ARBA" id="ARBA00023027"/>
    </source>
</evidence>
<comment type="catalytic activity">
    <reaction evidence="6">
        <text>[protein]-dithiol + NADP(+) = [protein]-disulfide + NADPH + H(+)</text>
        <dbReference type="Rhea" id="RHEA:18753"/>
        <dbReference type="Rhea" id="RHEA-COMP:10593"/>
        <dbReference type="Rhea" id="RHEA-COMP:10594"/>
        <dbReference type="ChEBI" id="CHEBI:15378"/>
        <dbReference type="ChEBI" id="CHEBI:29950"/>
        <dbReference type="ChEBI" id="CHEBI:50058"/>
        <dbReference type="ChEBI" id="CHEBI:57783"/>
        <dbReference type="ChEBI" id="CHEBI:58349"/>
        <dbReference type="EC" id="1.8.1.8"/>
    </reaction>
</comment>
<feature type="region of interest" description="Disordered" evidence="7">
    <location>
        <begin position="1"/>
        <end position="31"/>
    </location>
</feature>
<evidence type="ECO:0000256" key="5">
    <source>
        <dbReference type="ARBA" id="ARBA00047388"/>
    </source>
</evidence>
<feature type="compositionally biased region" description="Polar residues" evidence="7">
    <location>
        <begin position="11"/>
        <end position="20"/>
    </location>
</feature>
<feature type="compositionally biased region" description="Basic and acidic residues" evidence="7">
    <location>
        <begin position="1"/>
        <end position="10"/>
    </location>
</feature>
<keyword evidence="4" id="KW-0520">NAD</keyword>
<accession>A0A835GQE1</accession>
<dbReference type="PANTHER" id="PTHR13871">
    <property type="entry name" value="THIOREDOXIN"/>
    <property type="match status" value="1"/>
</dbReference>
<evidence type="ECO:0000256" key="6">
    <source>
        <dbReference type="ARBA" id="ARBA00047804"/>
    </source>
</evidence>
<dbReference type="InterPro" id="IPR012336">
    <property type="entry name" value="Thioredoxin-like_fold"/>
</dbReference>